<keyword evidence="5" id="KW-0819">tRNA processing</keyword>
<evidence type="ECO:0000256" key="5">
    <source>
        <dbReference type="ARBA" id="ARBA00022694"/>
    </source>
</evidence>
<dbReference type="STRING" id="530564.Psta_3918"/>
<dbReference type="PANTHER" id="PTHR33540">
    <property type="entry name" value="TRNA THREONYLCARBAMOYLADENOSINE BIOSYNTHESIS PROTEIN TSAE"/>
    <property type="match status" value="1"/>
</dbReference>
<dbReference type="InterPro" id="IPR027417">
    <property type="entry name" value="P-loop_NTPase"/>
</dbReference>
<dbReference type="GO" id="GO:0002949">
    <property type="term" value="P:tRNA threonylcarbamoyladenosine modification"/>
    <property type="evidence" value="ECO:0007669"/>
    <property type="project" value="InterPro"/>
</dbReference>
<evidence type="ECO:0000256" key="9">
    <source>
        <dbReference type="ARBA" id="ARBA00022842"/>
    </source>
</evidence>
<keyword evidence="7" id="KW-0547">Nucleotide-binding</keyword>
<evidence type="ECO:0000313" key="12">
    <source>
        <dbReference type="Proteomes" id="UP000001887"/>
    </source>
</evidence>
<sequence>MSKLIFHADDLEGTAALAHALAHALPAGSVVSLEGTLGAGKTQLVRLLVEALGGSADDVVSPTFVLQATYTAAKTVQHFDAYRLPTSDEFLAIGGEETLASPALSFVEWGERVSDVFPEDFYRLSIAVTGSNSREFTLESRAPEQLAVLEQLRDLLPQSQLIAT</sequence>
<evidence type="ECO:0000256" key="1">
    <source>
        <dbReference type="ARBA" id="ARBA00004496"/>
    </source>
</evidence>
<keyword evidence="9" id="KW-0460">Magnesium</keyword>
<evidence type="ECO:0000313" key="11">
    <source>
        <dbReference type="EMBL" id="ADB18572.1"/>
    </source>
</evidence>
<dbReference type="EMBL" id="CP001848">
    <property type="protein sequence ID" value="ADB18572.1"/>
    <property type="molecule type" value="Genomic_DNA"/>
</dbReference>
<protein>
    <recommendedName>
        <fullName evidence="3">tRNA threonylcarbamoyladenosine biosynthesis protein TsaE</fullName>
    </recommendedName>
    <alternativeName>
        <fullName evidence="10">t(6)A37 threonylcarbamoyladenosine biosynthesis protein TsaE</fullName>
    </alternativeName>
</protein>
<dbReference type="PANTHER" id="PTHR33540:SF2">
    <property type="entry name" value="TRNA THREONYLCARBAMOYLADENOSINE BIOSYNTHESIS PROTEIN TSAE"/>
    <property type="match status" value="1"/>
</dbReference>
<gene>
    <name evidence="11" type="ordered locus">Psta_3918</name>
</gene>
<dbReference type="eggNOG" id="COG0802">
    <property type="taxonomic scope" value="Bacteria"/>
</dbReference>
<keyword evidence="6" id="KW-0479">Metal-binding</keyword>
<comment type="similarity">
    <text evidence="2">Belongs to the TsaE family.</text>
</comment>
<dbReference type="NCBIfam" id="TIGR00150">
    <property type="entry name" value="T6A_YjeE"/>
    <property type="match status" value="1"/>
</dbReference>
<evidence type="ECO:0000256" key="7">
    <source>
        <dbReference type="ARBA" id="ARBA00022741"/>
    </source>
</evidence>
<evidence type="ECO:0000256" key="4">
    <source>
        <dbReference type="ARBA" id="ARBA00022490"/>
    </source>
</evidence>
<proteinExistence type="inferred from homology"/>
<dbReference type="AlphaFoldDB" id="D2R1W1"/>
<dbReference type="SUPFAM" id="SSF52540">
    <property type="entry name" value="P-loop containing nucleoside triphosphate hydrolases"/>
    <property type="match status" value="1"/>
</dbReference>
<organism evidence="11 12">
    <name type="scientific">Pirellula staleyi (strain ATCC 27377 / DSM 6068 / ICPB 4128)</name>
    <name type="common">Pirella staleyi</name>
    <dbReference type="NCBI Taxonomy" id="530564"/>
    <lineage>
        <taxon>Bacteria</taxon>
        <taxon>Pseudomonadati</taxon>
        <taxon>Planctomycetota</taxon>
        <taxon>Planctomycetia</taxon>
        <taxon>Pirellulales</taxon>
        <taxon>Pirellulaceae</taxon>
        <taxon>Pirellula</taxon>
    </lineage>
</organism>
<evidence type="ECO:0000256" key="3">
    <source>
        <dbReference type="ARBA" id="ARBA00019010"/>
    </source>
</evidence>
<dbReference type="Proteomes" id="UP000001887">
    <property type="component" value="Chromosome"/>
</dbReference>
<dbReference type="GO" id="GO:0005737">
    <property type="term" value="C:cytoplasm"/>
    <property type="evidence" value="ECO:0007669"/>
    <property type="project" value="UniProtKB-SubCell"/>
</dbReference>
<dbReference type="Gene3D" id="3.40.50.300">
    <property type="entry name" value="P-loop containing nucleotide triphosphate hydrolases"/>
    <property type="match status" value="1"/>
</dbReference>
<dbReference type="Pfam" id="PF02367">
    <property type="entry name" value="TsaE"/>
    <property type="match status" value="1"/>
</dbReference>
<dbReference type="GO" id="GO:0005524">
    <property type="term" value="F:ATP binding"/>
    <property type="evidence" value="ECO:0007669"/>
    <property type="project" value="UniProtKB-KW"/>
</dbReference>
<accession>D2R1W1</accession>
<dbReference type="OrthoDB" id="9815896at2"/>
<dbReference type="KEGG" id="psl:Psta_3918"/>
<evidence type="ECO:0000256" key="8">
    <source>
        <dbReference type="ARBA" id="ARBA00022840"/>
    </source>
</evidence>
<dbReference type="HOGENOM" id="CLU_087829_3_0_0"/>
<dbReference type="InterPro" id="IPR003442">
    <property type="entry name" value="T6A_TsaE"/>
</dbReference>
<evidence type="ECO:0000256" key="6">
    <source>
        <dbReference type="ARBA" id="ARBA00022723"/>
    </source>
</evidence>
<keyword evidence="4" id="KW-0963">Cytoplasm</keyword>
<evidence type="ECO:0000256" key="2">
    <source>
        <dbReference type="ARBA" id="ARBA00007599"/>
    </source>
</evidence>
<keyword evidence="8" id="KW-0067">ATP-binding</keyword>
<reference evidence="11 12" key="1">
    <citation type="journal article" date="2009" name="Stand. Genomic Sci.">
        <title>Complete genome sequence of Pirellula staleyi type strain (ATCC 27377).</title>
        <authorList>
            <person name="Clum A."/>
            <person name="Tindall B.J."/>
            <person name="Sikorski J."/>
            <person name="Ivanova N."/>
            <person name="Mavrommatis K."/>
            <person name="Lucas S."/>
            <person name="Glavina del Rio T."/>
            <person name="Nolan M."/>
            <person name="Chen F."/>
            <person name="Tice H."/>
            <person name="Pitluck S."/>
            <person name="Cheng J.F."/>
            <person name="Chertkov O."/>
            <person name="Brettin T."/>
            <person name="Han C."/>
            <person name="Detter J.C."/>
            <person name="Kuske C."/>
            <person name="Bruce D."/>
            <person name="Goodwin L."/>
            <person name="Ovchinikova G."/>
            <person name="Pati A."/>
            <person name="Mikhailova N."/>
            <person name="Chen A."/>
            <person name="Palaniappan K."/>
            <person name="Land M."/>
            <person name="Hauser L."/>
            <person name="Chang Y.J."/>
            <person name="Jeffries C.D."/>
            <person name="Chain P."/>
            <person name="Rohde M."/>
            <person name="Goker M."/>
            <person name="Bristow J."/>
            <person name="Eisen J.A."/>
            <person name="Markowitz V."/>
            <person name="Hugenholtz P."/>
            <person name="Kyrpides N.C."/>
            <person name="Klenk H.P."/>
            <person name="Lapidus A."/>
        </authorList>
    </citation>
    <scope>NUCLEOTIDE SEQUENCE [LARGE SCALE GENOMIC DNA]</scope>
    <source>
        <strain evidence="12">ATCC 27377 / DSM 6068 / ICPB 4128</strain>
    </source>
</reference>
<keyword evidence="12" id="KW-1185">Reference proteome</keyword>
<dbReference type="GO" id="GO:0046872">
    <property type="term" value="F:metal ion binding"/>
    <property type="evidence" value="ECO:0007669"/>
    <property type="project" value="UniProtKB-KW"/>
</dbReference>
<comment type="subcellular location">
    <subcellularLocation>
        <location evidence="1">Cytoplasm</location>
    </subcellularLocation>
</comment>
<evidence type="ECO:0000256" key="10">
    <source>
        <dbReference type="ARBA" id="ARBA00032441"/>
    </source>
</evidence>
<name>D2R1W1_PIRSD</name>